<keyword evidence="8" id="KW-1185">Reference proteome</keyword>
<protein>
    <submittedName>
        <fullName evidence="7">Lipopolysaccharide export system permease protein</fullName>
    </submittedName>
</protein>
<evidence type="ECO:0000256" key="5">
    <source>
        <dbReference type="ARBA" id="ARBA00023136"/>
    </source>
</evidence>
<sequence>MIGKTLALYFARQFALLVIAIFVFFFFLIFAITYLEFFTRSLRAEEFDVLQVFVLTLYRVPSICEDVMPFTTLFGSIAAFVLANRRLEVVIARAAGLSAWQFLLPACIVGLIFGVLATTVYNPISTALRKSSDEIAATVLSRNAKDDGNGGPVWLRQAGEGRESIIGATKTYDSGFSLAGVTVFVFGDGGEFLERIDAKEAHFEPGAWRISGATVTAPNRKPERREFYRLPTTLSAGQVREAFDNLDSTSFWELPQIIDSAQRAGLPSARYELRYNTLLSRPIVLLAMVLIAAIVSLRFSRSNELGNMILAGVGVGFMLYVISKIAWDLGSGGIVPPMLAAWLPAIVTILMGATVLLHLEDG</sequence>
<comment type="subcellular location">
    <subcellularLocation>
        <location evidence="1">Cell membrane</location>
        <topology evidence="1">Multi-pass membrane protein</topology>
    </subcellularLocation>
</comment>
<feature type="transmembrane region" description="Helical" evidence="6">
    <location>
        <begin position="339"/>
        <end position="359"/>
    </location>
</feature>
<keyword evidence="4 6" id="KW-1133">Transmembrane helix</keyword>
<dbReference type="InterPro" id="IPR030923">
    <property type="entry name" value="LptG"/>
</dbReference>
<feature type="transmembrane region" description="Helical" evidence="6">
    <location>
        <begin position="67"/>
        <end position="87"/>
    </location>
</feature>
<feature type="transmembrane region" description="Helical" evidence="6">
    <location>
        <begin position="99"/>
        <end position="121"/>
    </location>
</feature>
<evidence type="ECO:0000256" key="3">
    <source>
        <dbReference type="ARBA" id="ARBA00022692"/>
    </source>
</evidence>
<evidence type="ECO:0000256" key="6">
    <source>
        <dbReference type="SAM" id="Phobius"/>
    </source>
</evidence>
<organism evidence="7 8">
    <name type="scientific">Bauldia litoralis</name>
    <dbReference type="NCBI Taxonomy" id="665467"/>
    <lineage>
        <taxon>Bacteria</taxon>
        <taxon>Pseudomonadati</taxon>
        <taxon>Pseudomonadota</taxon>
        <taxon>Alphaproteobacteria</taxon>
        <taxon>Hyphomicrobiales</taxon>
        <taxon>Kaistiaceae</taxon>
        <taxon>Bauldia</taxon>
    </lineage>
</organism>
<dbReference type="EMBL" id="FMXQ01000007">
    <property type="protein sequence ID" value="SDB44350.1"/>
    <property type="molecule type" value="Genomic_DNA"/>
</dbReference>
<dbReference type="Proteomes" id="UP000199071">
    <property type="component" value="Unassembled WGS sequence"/>
</dbReference>
<evidence type="ECO:0000256" key="2">
    <source>
        <dbReference type="ARBA" id="ARBA00022475"/>
    </source>
</evidence>
<evidence type="ECO:0000313" key="8">
    <source>
        <dbReference type="Proteomes" id="UP000199071"/>
    </source>
</evidence>
<dbReference type="GO" id="GO:0055085">
    <property type="term" value="P:transmembrane transport"/>
    <property type="evidence" value="ECO:0007669"/>
    <property type="project" value="InterPro"/>
</dbReference>
<keyword evidence="3 6" id="KW-0812">Transmembrane</keyword>
<gene>
    <name evidence="7" type="ORF">SAMN02982931_03375</name>
</gene>
<name>A0A1G6DGT9_9HYPH</name>
<evidence type="ECO:0000313" key="7">
    <source>
        <dbReference type="EMBL" id="SDB44350.1"/>
    </source>
</evidence>
<dbReference type="GO" id="GO:0043190">
    <property type="term" value="C:ATP-binding cassette (ABC) transporter complex"/>
    <property type="evidence" value="ECO:0007669"/>
    <property type="project" value="InterPro"/>
</dbReference>
<dbReference type="GO" id="GO:0015920">
    <property type="term" value="P:lipopolysaccharide transport"/>
    <property type="evidence" value="ECO:0007669"/>
    <property type="project" value="TreeGrafter"/>
</dbReference>
<feature type="transmembrane region" description="Helical" evidence="6">
    <location>
        <begin position="278"/>
        <end position="299"/>
    </location>
</feature>
<evidence type="ECO:0000256" key="4">
    <source>
        <dbReference type="ARBA" id="ARBA00022989"/>
    </source>
</evidence>
<dbReference type="NCBIfam" id="TIGR04408">
    <property type="entry name" value="LptG_lptG"/>
    <property type="match status" value="1"/>
</dbReference>
<dbReference type="PANTHER" id="PTHR33529">
    <property type="entry name" value="SLR0882 PROTEIN-RELATED"/>
    <property type="match status" value="1"/>
</dbReference>
<reference evidence="7 8" key="1">
    <citation type="submission" date="2016-10" db="EMBL/GenBank/DDBJ databases">
        <authorList>
            <person name="de Groot N.N."/>
        </authorList>
    </citation>
    <scope>NUCLEOTIDE SEQUENCE [LARGE SCALE GENOMIC DNA]</scope>
    <source>
        <strain evidence="7 8">ATCC 35022</strain>
    </source>
</reference>
<dbReference type="STRING" id="665467.SAMN02982931_03375"/>
<proteinExistence type="predicted"/>
<dbReference type="PANTHER" id="PTHR33529:SF2">
    <property type="entry name" value="LIPOPOLYSACCHARIDE EXPORT SYSTEM PERMEASE PROTEIN LPTG"/>
    <property type="match status" value="1"/>
</dbReference>
<dbReference type="InterPro" id="IPR005495">
    <property type="entry name" value="LptG/LptF_permease"/>
</dbReference>
<feature type="transmembrane region" description="Helical" evidence="6">
    <location>
        <begin position="305"/>
        <end position="327"/>
    </location>
</feature>
<feature type="transmembrane region" description="Helical" evidence="6">
    <location>
        <begin position="14"/>
        <end position="35"/>
    </location>
</feature>
<keyword evidence="2" id="KW-1003">Cell membrane</keyword>
<keyword evidence="5 6" id="KW-0472">Membrane</keyword>
<dbReference type="AlphaFoldDB" id="A0A1G6DGT9"/>
<dbReference type="RefSeq" id="WP_090878063.1">
    <property type="nucleotide sequence ID" value="NZ_FMXQ01000007.1"/>
</dbReference>
<dbReference type="OrthoDB" id="9798468at2"/>
<dbReference type="Pfam" id="PF03739">
    <property type="entry name" value="LptF_LptG"/>
    <property type="match status" value="1"/>
</dbReference>
<accession>A0A1G6DGT9</accession>
<evidence type="ECO:0000256" key="1">
    <source>
        <dbReference type="ARBA" id="ARBA00004651"/>
    </source>
</evidence>